<keyword evidence="1" id="KW-0175">Coiled coil</keyword>
<evidence type="ECO:0000313" key="3">
    <source>
        <dbReference type="Proteomes" id="UP000078200"/>
    </source>
</evidence>
<name>A0A1A9VDS2_GLOAU</name>
<organism evidence="2 3">
    <name type="scientific">Glossina austeni</name>
    <name type="common">Savannah tsetse fly</name>
    <dbReference type="NCBI Taxonomy" id="7395"/>
    <lineage>
        <taxon>Eukaryota</taxon>
        <taxon>Metazoa</taxon>
        <taxon>Ecdysozoa</taxon>
        <taxon>Arthropoda</taxon>
        <taxon>Hexapoda</taxon>
        <taxon>Insecta</taxon>
        <taxon>Pterygota</taxon>
        <taxon>Neoptera</taxon>
        <taxon>Endopterygota</taxon>
        <taxon>Diptera</taxon>
        <taxon>Brachycera</taxon>
        <taxon>Muscomorpha</taxon>
        <taxon>Hippoboscoidea</taxon>
        <taxon>Glossinidae</taxon>
        <taxon>Glossina</taxon>
    </lineage>
</organism>
<proteinExistence type="predicted"/>
<feature type="coiled-coil region" evidence="1">
    <location>
        <begin position="10"/>
        <end position="37"/>
    </location>
</feature>
<keyword evidence="3" id="KW-1185">Reference proteome</keyword>
<dbReference type="EnsemblMetazoa" id="GAUT033968-RA">
    <property type="protein sequence ID" value="GAUT033968-PA"/>
    <property type="gene ID" value="GAUT033968"/>
</dbReference>
<dbReference type="Proteomes" id="UP000078200">
    <property type="component" value="Unassembled WGS sequence"/>
</dbReference>
<dbReference type="STRING" id="7395.A0A1A9VDS2"/>
<evidence type="ECO:0000313" key="2">
    <source>
        <dbReference type="EnsemblMetazoa" id="GAUT033968-PA"/>
    </source>
</evidence>
<reference evidence="2" key="1">
    <citation type="submission" date="2020-05" db="UniProtKB">
        <authorList>
            <consortium name="EnsemblMetazoa"/>
        </authorList>
    </citation>
    <scope>IDENTIFICATION</scope>
    <source>
        <strain evidence="2">TTRI</strain>
    </source>
</reference>
<dbReference type="AlphaFoldDB" id="A0A1A9VDS2"/>
<accession>A0A1A9VDS2</accession>
<sequence>MKIPQVDVERAQTNLMVENLDTQLKQMSEDLKEILEKVLNAHMSSLQWTEQGTTNISNKLKDITKMHETFKRDTERSFLQLITIRKIQGWIGDEHLSIHKRIEPYVKISLKKTLSIGGIDFLDVSKKQAALDKQANANVVNLKIIR</sequence>
<protein>
    <submittedName>
        <fullName evidence="2">Uncharacterized protein</fullName>
    </submittedName>
</protein>
<evidence type="ECO:0000256" key="1">
    <source>
        <dbReference type="SAM" id="Coils"/>
    </source>
</evidence>
<dbReference type="VEuPathDB" id="VectorBase:GAUT033968"/>